<reference evidence="2 3" key="1">
    <citation type="journal article" date="2009" name="Stand. Genomic Sci.">
        <title>Complete genome sequence of Beutenbergia cavernae type strain (HKI 0122).</title>
        <authorList>
            <person name="Land M."/>
            <person name="Pukall R."/>
            <person name="Abt B."/>
            <person name="Goker M."/>
            <person name="Rohde M."/>
            <person name="Glavina Del Rio T."/>
            <person name="Tice H."/>
            <person name="Copeland A."/>
            <person name="Cheng J.F."/>
            <person name="Lucas S."/>
            <person name="Chen F."/>
            <person name="Nolan M."/>
            <person name="Bruce D."/>
            <person name="Goodwin L."/>
            <person name="Pitluck S."/>
            <person name="Ivanova N."/>
            <person name="Mavromatis K."/>
            <person name="Ovchinnikova G."/>
            <person name="Pati A."/>
            <person name="Chen A."/>
            <person name="Palaniappan K."/>
            <person name="Hauser L."/>
            <person name="Chang Y.J."/>
            <person name="Jefferies C.C."/>
            <person name="Saunders E."/>
            <person name="Brettin T."/>
            <person name="Detter J.C."/>
            <person name="Han C."/>
            <person name="Chain P."/>
            <person name="Bristow J."/>
            <person name="Eisen J.A."/>
            <person name="Markowitz V."/>
            <person name="Hugenholtz P."/>
            <person name="Kyrpides N.C."/>
            <person name="Klenk H.P."/>
            <person name="Lapidus A."/>
        </authorList>
    </citation>
    <scope>NUCLEOTIDE SEQUENCE [LARGE SCALE GENOMIC DNA]</scope>
    <source>
        <strain evidence="3">ATCC BAA-8 / DSM 12333 / NBRC 16432</strain>
    </source>
</reference>
<dbReference type="AlphaFoldDB" id="C5BYL5"/>
<evidence type="ECO:0000313" key="2">
    <source>
        <dbReference type="EMBL" id="ACQ78973.1"/>
    </source>
</evidence>
<accession>C5BYL5</accession>
<dbReference type="HOGENOM" id="CLU_065811_1_0_11"/>
<dbReference type="RefSeq" id="WP_012725753.1">
    <property type="nucleotide sequence ID" value="NC_012669.1"/>
</dbReference>
<organism evidence="2 3">
    <name type="scientific">Beutenbergia cavernae (strain ATCC BAA-8 / DSM 12333 / CCUG 43141 / JCM 11478 / NBRC 16432 / NCIMB 13614 / HKI 0122)</name>
    <dbReference type="NCBI Taxonomy" id="471853"/>
    <lineage>
        <taxon>Bacteria</taxon>
        <taxon>Bacillati</taxon>
        <taxon>Actinomycetota</taxon>
        <taxon>Actinomycetes</taxon>
        <taxon>Micrococcales</taxon>
        <taxon>Beutenbergiaceae</taxon>
        <taxon>Beutenbergia</taxon>
    </lineage>
</organism>
<dbReference type="KEGG" id="bcv:Bcav_0712"/>
<evidence type="ECO:0000256" key="1">
    <source>
        <dbReference type="SAM" id="Phobius"/>
    </source>
</evidence>
<dbReference type="Proteomes" id="UP000007962">
    <property type="component" value="Chromosome"/>
</dbReference>
<protein>
    <submittedName>
        <fullName evidence="2">Uncharacterized protein</fullName>
    </submittedName>
</protein>
<proteinExistence type="predicted"/>
<sequence>MSATTTAPRRTAWHRVRHLARRAWRAELGIWRSLGRFALRRPRVPEGSTAFPYHRLVQPILIAFIVVSAIEVVVVDLLVHRWPPVRIPLLAVGIWGLTWMTGLWLAYLTRPHAVGPAGISVRHGTEVDVTIPWDSVHSVAVRKDVVEGRAPRVTDDIDGGGRTLHLRMQHETNIELRLDVAIPVELGAGTVEVETVRLYTDEPRAFLEAARPFM</sequence>
<feature type="transmembrane region" description="Helical" evidence="1">
    <location>
        <begin position="85"/>
        <end position="107"/>
    </location>
</feature>
<gene>
    <name evidence="2" type="ordered locus">Bcav_0712</name>
</gene>
<dbReference type="EMBL" id="CP001618">
    <property type="protein sequence ID" value="ACQ78973.1"/>
    <property type="molecule type" value="Genomic_DNA"/>
</dbReference>
<name>C5BYL5_BEUC1</name>
<keyword evidence="1" id="KW-0472">Membrane</keyword>
<keyword evidence="1" id="KW-0812">Transmembrane</keyword>
<feature type="transmembrane region" description="Helical" evidence="1">
    <location>
        <begin position="60"/>
        <end position="79"/>
    </location>
</feature>
<dbReference type="eggNOG" id="ENOG502Z7JX">
    <property type="taxonomic scope" value="Bacteria"/>
</dbReference>
<evidence type="ECO:0000313" key="3">
    <source>
        <dbReference type="Proteomes" id="UP000007962"/>
    </source>
</evidence>
<keyword evidence="3" id="KW-1185">Reference proteome</keyword>
<keyword evidence="1" id="KW-1133">Transmembrane helix</keyword>
<dbReference type="STRING" id="471853.Bcav_0712"/>